<evidence type="ECO:0000313" key="3">
    <source>
        <dbReference type="Proteomes" id="UP001066276"/>
    </source>
</evidence>
<accession>A0AAV7LL44</accession>
<proteinExistence type="predicted"/>
<feature type="region of interest" description="Disordered" evidence="1">
    <location>
        <begin position="1"/>
        <end position="70"/>
    </location>
</feature>
<feature type="compositionally biased region" description="Basic and acidic residues" evidence="1">
    <location>
        <begin position="54"/>
        <end position="64"/>
    </location>
</feature>
<feature type="compositionally biased region" description="Basic residues" evidence="1">
    <location>
        <begin position="27"/>
        <end position="43"/>
    </location>
</feature>
<feature type="compositionally biased region" description="Polar residues" evidence="1">
    <location>
        <begin position="1"/>
        <end position="10"/>
    </location>
</feature>
<dbReference type="AlphaFoldDB" id="A0AAV7LL44"/>
<keyword evidence="3" id="KW-1185">Reference proteome</keyword>
<name>A0AAV7LL44_PLEWA</name>
<sequence length="70" mass="8050">MSPSNSQQPGRTVPRKRCPSRCEPAKHQHAARRRKAPTCRSQKKSTNMPLAEEQEQRANHRTLYEVRPTG</sequence>
<dbReference type="EMBL" id="JANPWB010000015">
    <property type="protein sequence ID" value="KAJ1090123.1"/>
    <property type="molecule type" value="Genomic_DNA"/>
</dbReference>
<gene>
    <name evidence="2" type="ORF">NDU88_003260</name>
</gene>
<comment type="caution">
    <text evidence="2">The sequence shown here is derived from an EMBL/GenBank/DDBJ whole genome shotgun (WGS) entry which is preliminary data.</text>
</comment>
<dbReference type="Proteomes" id="UP001066276">
    <property type="component" value="Chromosome 11"/>
</dbReference>
<evidence type="ECO:0000313" key="2">
    <source>
        <dbReference type="EMBL" id="KAJ1090123.1"/>
    </source>
</evidence>
<reference evidence="2" key="1">
    <citation type="journal article" date="2022" name="bioRxiv">
        <title>Sequencing and chromosome-scale assembly of the giantPleurodeles waltlgenome.</title>
        <authorList>
            <person name="Brown T."/>
            <person name="Elewa A."/>
            <person name="Iarovenko S."/>
            <person name="Subramanian E."/>
            <person name="Araus A.J."/>
            <person name="Petzold A."/>
            <person name="Susuki M."/>
            <person name="Suzuki K.-i.T."/>
            <person name="Hayashi T."/>
            <person name="Toyoda A."/>
            <person name="Oliveira C."/>
            <person name="Osipova E."/>
            <person name="Leigh N.D."/>
            <person name="Simon A."/>
            <person name="Yun M.H."/>
        </authorList>
    </citation>
    <scope>NUCLEOTIDE SEQUENCE</scope>
    <source>
        <strain evidence="2">20211129_DDA</strain>
        <tissue evidence="2">Liver</tissue>
    </source>
</reference>
<evidence type="ECO:0000256" key="1">
    <source>
        <dbReference type="SAM" id="MobiDB-lite"/>
    </source>
</evidence>
<organism evidence="2 3">
    <name type="scientific">Pleurodeles waltl</name>
    <name type="common">Iberian ribbed newt</name>
    <dbReference type="NCBI Taxonomy" id="8319"/>
    <lineage>
        <taxon>Eukaryota</taxon>
        <taxon>Metazoa</taxon>
        <taxon>Chordata</taxon>
        <taxon>Craniata</taxon>
        <taxon>Vertebrata</taxon>
        <taxon>Euteleostomi</taxon>
        <taxon>Amphibia</taxon>
        <taxon>Batrachia</taxon>
        <taxon>Caudata</taxon>
        <taxon>Salamandroidea</taxon>
        <taxon>Salamandridae</taxon>
        <taxon>Pleurodelinae</taxon>
        <taxon>Pleurodeles</taxon>
    </lineage>
</organism>
<protein>
    <submittedName>
        <fullName evidence="2">Uncharacterized protein</fullName>
    </submittedName>
</protein>